<protein>
    <submittedName>
        <fullName evidence="1">Uncharacterized protein</fullName>
    </submittedName>
</protein>
<organism evidence="1 2">
    <name type="scientific">Eumeta variegata</name>
    <name type="common">Bagworm moth</name>
    <name type="synonym">Eumeta japonica</name>
    <dbReference type="NCBI Taxonomy" id="151549"/>
    <lineage>
        <taxon>Eukaryota</taxon>
        <taxon>Metazoa</taxon>
        <taxon>Ecdysozoa</taxon>
        <taxon>Arthropoda</taxon>
        <taxon>Hexapoda</taxon>
        <taxon>Insecta</taxon>
        <taxon>Pterygota</taxon>
        <taxon>Neoptera</taxon>
        <taxon>Endopterygota</taxon>
        <taxon>Lepidoptera</taxon>
        <taxon>Glossata</taxon>
        <taxon>Ditrysia</taxon>
        <taxon>Tineoidea</taxon>
        <taxon>Psychidae</taxon>
        <taxon>Oiketicinae</taxon>
        <taxon>Eumeta</taxon>
    </lineage>
</organism>
<comment type="caution">
    <text evidence="1">The sequence shown here is derived from an EMBL/GenBank/DDBJ whole genome shotgun (WGS) entry which is preliminary data.</text>
</comment>
<keyword evidence="2" id="KW-1185">Reference proteome</keyword>
<evidence type="ECO:0000313" key="1">
    <source>
        <dbReference type="EMBL" id="GBP93636.1"/>
    </source>
</evidence>
<accession>A0A4C1ZYV1</accession>
<name>A0A4C1ZYV1_EUMVA</name>
<dbReference type="AlphaFoldDB" id="A0A4C1ZYV1"/>
<dbReference type="Proteomes" id="UP000299102">
    <property type="component" value="Unassembled WGS sequence"/>
</dbReference>
<evidence type="ECO:0000313" key="2">
    <source>
        <dbReference type="Proteomes" id="UP000299102"/>
    </source>
</evidence>
<gene>
    <name evidence="1" type="ORF">EVAR_69600_1</name>
</gene>
<proteinExistence type="predicted"/>
<reference evidence="1 2" key="1">
    <citation type="journal article" date="2019" name="Commun. Biol.">
        <title>The bagworm genome reveals a unique fibroin gene that provides high tensile strength.</title>
        <authorList>
            <person name="Kono N."/>
            <person name="Nakamura H."/>
            <person name="Ohtoshi R."/>
            <person name="Tomita M."/>
            <person name="Numata K."/>
            <person name="Arakawa K."/>
        </authorList>
    </citation>
    <scope>NUCLEOTIDE SEQUENCE [LARGE SCALE GENOMIC DNA]</scope>
</reference>
<dbReference type="EMBL" id="BGZK01002400">
    <property type="protein sequence ID" value="GBP93636.1"/>
    <property type="molecule type" value="Genomic_DNA"/>
</dbReference>
<sequence>MRAVGLRHPWTLLSNHREVTGFLDRHRISDESGISLADGKARLAGHGQSRRGECRDNGPSLFIHQLELRAEFFNSLRALYSATKNVNSPAAVVIPRPPLHNGRGHDRG</sequence>